<dbReference type="PANTHER" id="PTHR43557:SF2">
    <property type="entry name" value="RIESKE DOMAIN-CONTAINING PROTEIN-RELATED"/>
    <property type="match status" value="1"/>
</dbReference>
<dbReference type="PANTHER" id="PTHR43557">
    <property type="entry name" value="APOPTOSIS-INDUCING FACTOR 1"/>
    <property type="match status" value="1"/>
</dbReference>
<dbReference type="Gene3D" id="3.50.50.60">
    <property type="entry name" value="FAD/NAD(P)-binding domain"/>
    <property type="match status" value="2"/>
</dbReference>
<evidence type="ECO:0000313" key="6">
    <source>
        <dbReference type="EMBL" id="EMY32513.1"/>
    </source>
</evidence>
<proteinExistence type="predicted"/>
<dbReference type="InterPro" id="IPR036188">
    <property type="entry name" value="FAD/NAD-bd_sf"/>
</dbReference>
<keyword evidence="7" id="KW-1185">Reference proteome</keyword>
<dbReference type="PRINTS" id="PR00411">
    <property type="entry name" value="PNDRDTASEI"/>
</dbReference>
<evidence type="ECO:0000256" key="1">
    <source>
        <dbReference type="ARBA" id="ARBA00001974"/>
    </source>
</evidence>
<dbReference type="GO" id="GO:0005737">
    <property type="term" value="C:cytoplasm"/>
    <property type="evidence" value="ECO:0007669"/>
    <property type="project" value="TreeGrafter"/>
</dbReference>
<gene>
    <name evidence="6" type="ORF">D477_019813</name>
</gene>
<dbReference type="GO" id="GO:0016651">
    <property type="term" value="F:oxidoreductase activity, acting on NAD(P)H"/>
    <property type="evidence" value="ECO:0007669"/>
    <property type="project" value="TreeGrafter"/>
</dbReference>
<dbReference type="PRINTS" id="PR00368">
    <property type="entry name" value="FADPNR"/>
</dbReference>
<evidence type="ECO:0000256" key="2">
    <source>
        <dbReference type="ARBA" id="ARBA00022630"/>
    </source>
</evidence>
<feature type="domain" description="FAD/NAD(P)-binding" evidence="5">
    <location>
        <begin position="4"/>
        <end position="161"/>
    </location>
</feature>
<dbReference type="InterPro" id="IPR050446">
    <property type="entry name" value="FAD-oxidoreductase/Apoptosis"/>
</dbReference>
<comment type="cofactor">
    <cofactor evidence="1">
        <name>FAD</name>
        <dbReference type="ChEBI" id="CHEBI:57692"/>
    </cofactor>
</comment>
<feature type="non-terminal residue" evidence="6">
    <location>
        <position position="161"/>
    </location>
</feature>
<protein>
    <submittedName>
        <fullName evidence="6">Cyclic nucleotide-binding protein</fullName>
    </submittedName>
</protein>
<accession>N1V2M8</accession>
<organism evidence="6 7">
    <name type="scientific">Arthrobacter crystallopoietes BAB-32</name>
    <dbReference type="NCBI Taxonomy" id="1246476"/>
    <lineage>
        <taxon>Bacteria</taxon>
        <taxon>Bacillati</taxon>
        <taxon>Actinomycetota</taxon>
        <taxon>Actinomycetes</taxon>
        <taxon>Micrococcales</taxon>
        <taxon>Micrococcaceae</taxon>
        <taxon>Crystallibacter</taxon>
    </lineage>
</organism>
<dbReference type="InterPro" id="IPR023753">
    <property type="entry name" value="FAD/NAD-binding_dom"/>
</dbReference>
<evidence type="ECO:0000256" key="3">
    <source>
        <dbReference type="ARBA" id="ARBA00022827"/>
    </source>
</evidence>
<evidence type="ECO:0000256" key="4">
    <source>
        <dbReference type="ARBA" id="ARBA00023002"/>
    </source>
</evidence>
<sequence length="161" mass="16784">MARRIIVAGASMGGLRAAEQLRSAGWEEDIVVVGDEVHPPYNRPPLSKELLAAPGSAQEALASITLRQRRSATGIDWRLGTAAAGSDLAAQTLTLASGEELAYDGLVIATGLRPARVPAPGPLHGRHVIRTLEDTLGLHRELRPGSRVAVVGAGFIGCEAA</sequence>
<dbReference type="AlphaFoldDB" id="N1V2M8"/>
<keyword evidence="4" id="KW-0560">Oxidoreductase</keyword>
<evidence type="ECO:0000313" key="7">
    <source>
        <dbReference type="Proteomes" id="UP000010729"/>
    </source>
</evidence>
<keyword evidence="2" id="KW-0285">Flavoprotein</keyword>
<reference evidence="6 7" key="1">
    <citation type="journal article" date="2013" name="Genome Announc.">
        <title>Draft Genome Sequence of Arthrobacter crystallopoietes Strain BAB-32, Revealing Genes for Bioremediation.</title>
        <authorList>
            <person name="Joshi M.N."/>
            <person name="Pandit A.S."/>
            <person name="Sharma A."/>
            <person name="Pandya R.V."/>
            <person name="Desai S.M."/>
            <person name="Saxena A.K."/>
            <person name="Bagatharia S.B."/>
        </authorList>
    </citation>
    <scope>NUCLEOTIDE SEQUENCE [LARGE SCALE GENOMIC DNA]</scope>
    <source>
        <strain evidence="6 7">BAB-32</strain>
    </source>
</reference>
<dbReference type="Proteomes" id="UP000010729">
    <property type="component" value="Unassembled WGS sequence"/>
</dbReference>
<comment type="caution">
    <text evidence="6">The sequence shown here is derived from an EMBL/GenBank/DDBJ whole genome shotgun (WGS) entry which is preliminary data.</text>
</comment>
<evidence type="ECO:0000259" key="5">
    <source>
        <dbReference type="Pfam" id="PF07992"/>
    </source>
</evidence>
<dbReference type="OrthoDB" id="1145at2"/>
<name>N1V2M8_9MICC</name>
<dbReference type="RefSeq" id="WP_005273962.1">
    <property type="nucleotide sequence ID" value="NZ_ANPE02000263.1"/>
</dbReference>
<dbReference type="SUPFAM" id="SSF51905">
    <property type="entry name" value="FAD/NAD(P)-binding domain"/>
    <property type="match status" value="1"/>
</dbReference>
<dbReference type="EMBL" id="ANPE02000263">
    <property type="protein sequence ID" value="EMY32513.1"/>
    <property type="molecule type" value="Genomic_DNA"/>
</dbReference>
<dbReference type="Pfam" id="PF07992">
    <property type="entry name" value="Pyr_redox_2"/>
    <property type="match status" value="1"/>
</dbReference>
<keyword evidence="3" id="KW-0274">FAD</keyword>